<evidence type="ECO:0000256" key="5">
    <source>
        <dbReference type="ARBA" id="ARBA00023163"/>
    </source>
</evidence>
<evidence type="ECO:0000259" key="10">
    <source>
        <dbReference type="Pfam" id="PF05236"/>
    </source>
</evidence>
<evidence type="ECO:0000313" key="12">
    <source>
        <dbReference type="Proteomes" id="UP001165205"/>
    </source>
</evidence>
<dbReference type="AlphaFoldDB" id="A0AAN5BRW2"/>
<feature type="region of interest" description="Disordered" evidence="9">
    <location>
        <begin position="110"/>
        <end position="150"/>
    </location>
</feature>
<dbReference type="InterPro" id="IPR007900">
    <property type="entry name" value="TAF4_C"/>
</dbReference>
<organism evidence="11 12">
    <name type="scientific">Aspergillus oryzae</name>
    <name type="common">Yellow koji mold</name>
    <dbReference type="NCBI Taxonomy" id="5062"/>
    <lineage>
        <taxon>Eukaryota</taxon>
        <taxon>Fungi</taxon>
        <taxon>Dikarya</taxon>
        <taxon>Ascomycota</taxon>
        <taxon>Pezizomycotina</taxon>
        <taxon>Eurotiomycetes</taxon>
        <taxon>Eurotiomycetidae</taxon>
        <taxon>Eurotiales</taxon>
        <taxon>Aspergillaceae</taxon>
        <taxon>Aspergillus</taxon>
        <taxon>Aspergillus subgen. Circumdati</taxon>
    </lineage>
</organism>
<reference evidence="11" key="1">
    <citation type="submission" date="2023-04" db="EMBL/GenBank/DDBJ databases">
        <title>Aspergillus oryzae NBRC 4228.</title>
        <authorList>
            <person name="Ichikawa N."/>
            <person name="Sato H."/>
            <person name="Tonouchi N."/>
        </authorList>
    </citation>
    <scope>NUCLEOTIDE SEQUENCE</scope>
    <source>
        <strain evidence="11">NBRC 4228</strain>
    </source>
</reference>
<dbReference type="EMBL" id="BSYA01000058">
    <property type="protein sequence ID" value="GMG29537.1"/>
    <property type="molecule type" value="Genomic_DNA"/>
</dbReference>
<evidence type="ECO:0000256" key="1">
    <source>
        <dbReference type="ARBA" id="ARBA00004123"/>
    </source>
</evidence>
<evidence type="ECO:0000256" key="8">
    <source>
        <dbReference type="ARBA" id="ARBA00031747"/>
    </source>
</evidence>
<evidence type="ECO:0000256" key="2">
    <source>
        <dbReference type="ARBA" id="ARBA00006178"/>
    </source>
</evidence>
<feature type="compositionally biased region" description="Basic and acidic residues" evidence="9">
    <location>
        <begin position="51"/>
        <end position="71"/>
    </location>
</feature>
<dbReference type="Pfam" id="PF05236">
    <property type="entry name" value="TAF4"/>
    <property type="match status" value="1"/>
</dbReference>
<keyword evidence="4" id="KW-0805">Transcription regulation</keyword>
<feature type="domain" description="Transcription initiation factor TFIID component TAF4 C-terminal" evidence="10">
    <location>
        <begin position="59"/>
        <end position="179"/>
    </location>
</feature>
<evidence type="ECO:0000256" key="9">
    <source>
        <dbReference type="SAM" id="MobiDB-lite"/>
    </source>
</evidence>
<keyword evidence="5" id="KW-0804">Transcription</keyword>
<dbReference type="Proteomes" id="UP001165205">
    <property type="component" value="Unassembled WGS sequence"/>
</dbReference>
<gene>
    <name evidence="11" type="ORF">Aory04_000578700</name>
</gene>
<comment type="similarity">
    <text evidence="2">Belongs to the TAF4 family.</text>
</comment>
<comment type="caution">
    <text evidence="11">The sequence shown here is derived from an EMBL/GenBank/DDBJ whole genome shotgun (WGS) entry which is preliminary data.</text>
</comment>
<feature type="compositionally biased region" description="Polar residues" evidence="9">
    <location>
        <begin position="112"/>
        <end position="134"/>
    </location>
</feature>
<protein>
    <recommendedName>
        <fullName evidence="3">Transcription initiation factor TFIID subunit 4</fullName>
    </recommendedName>
    <alternativeName>
        <fullName evidence="8">TBP-associated factor 4</fullName>
    </alternativeName>
</protein>
<comment type="subcellular location">
    <subcellularLocation>
        <location evidence="1">Nucleus</location>
    </subcellularLocation>
</comment>
<sequence length="194" mass="20892">MERDNSSEESRAAKRAKRSANAILGESGPVRAESVDLPGSGASTPIPEKAPSIDKKGMSKKEAKKLMDAKASEAQQHQQSVETARLATNSMLSGRMFGTKKSYSWLNRGAAATSSGFSTPSRVSTATPSGTSSDKPGREPAVVPAKRLGLWREDKDKGSGVQVRDILFMLELDGRGSRHVQKAYSKDLKEDRID</sequence>
<proteinExistence type="inferred from homology"/>
<keyword evidence="6" id="KW-0539">Nucleus</keyword>
<feature type="compositionally biased region" description="Polar residues" evidence="9">
    <location>
        <begin position="73"/>
        <end position="82"/>
    </location>
</feature>
<name>A0AAN5BRW2_ASPOZ</name>
<feature type="compositionally biased region" description="Basic and acidic residues" evidence="9">
    <location>
        <begin position="1"/>
        <end position="12"/>
    </location>
</feature>
<evidence type="ECO:0000256" key="7">
    <source>
        <dbReference type="ARBA" id="ARBA00025346"/>
    </source>
</evidence>
<evidence type="ECO:0000313" key="11">
    <source>
        <dbReference type="EMBL" id="GMG29537.1"/>
    </source>
</evidence>
<evidence type="ECO:0000256" key="3">
    <source>
        <dbReference type="ARBA" id="ARBA00017306"/>
    </source>
</evidence>
<evidence type="ECO:0000256" key="4">
    <source>
        <dbReference type="ARBA" id="ARBA00023015"/>
    </source>
</evidence>
<dbReference type="GO" id="GO:0005669">
    <property type="term" value="C:transcription factor TFIID complex"/>
    <property type="evidence" value="ECO:0007669"/>
    <property type="project" value="InterPro"/>
</dbReference>
<dbReference type="GO" id="GO:0006352">
    <property type="term" value="P:DNA-templated transcription initiation"/>
    <property type="evidence" value="ECO:0007669"/>
    <property type="project" value="InterPro"/>
</dbReference>
<feature type="region of interest" description="Disordered" evidence="9">
    <location>
        <begin position="1"/>
        <end position="82"/>
    </location>
</feature>
<accession>A0AAN5BRW2</accession>
<evidence type="ECO:0000256" key="6">
    <source>
        <dbReference type="ARBA" id="ARBA00023242"/>
    </source>
</evidence>
<comment type="function">
    <text evidence="7">Functions as a component of the DNA-binding general transcription factor complex TFIID. Binding of TFIID to a promoter (with or without TATA element) is the initial step in pre-initiation complex (PIC) formation. TFIID plays a key role in the regulation of gene expression by RNA polymerase II through different activities such as transcription activator interaction, core promoter recognition and selectivity, TFIIA and TFIIB interaction, chromatin modification (histone acetylation by TAF1), facilitation of DNA opening and initiation of transcription.</text>
</comment>